<comment type="caution">
    <text evidence="10">The sequence shown here is derived from an EMBL/GenBank/DDBJ whole genome shotgun (WGS) entry which is preliminary data.</text>
</comment>
<dbReference type="InterPro" id="IPR020846">
    <property type="entry name" value="MFS_dom"/>
</dbReference>
<dbReference type="PANTHER" id="PTHR42718:SF46">
    <property type="entry name" value="BLR6921 PROTEIN"/>
    <property type="match status" value="1"/>
</dbReference>
<feature type="transmembrane region" description="Helical" evidence="8">
    <location>
        <begin position="138"/>
        <end position="157"/>
    </location>
</feature>
<organism evidence="10 11">
    <name type="scientific">Parageobacillus galactosidasius</name>
    <dbReference type="NCBI Taxonomy" id="883812"/>
    <lineage>
        <taxon>Bacteria</taxon>
        <taxon>Bacillati</taxon>
        <taxon>Bacillota</taxon>
        <taxon>Bacilli</taxon>
        <taxon>Bacillales</taxon>
        <taxon>Anoxybacillaceae</taxon>
        <taxon>Parageobacillus</taxon>
    </lineage>
</organism>
<name>A0A226QQS6_9BACL</name>
<feature type="transmembrane region" description="Helical" evidence="8">
    <location>
        <begin position="82"/>
        <end position="100"/>
    </location>
</feature>
<feature type="transmembrane region" description="Helical" evidence="8">
    <location>
        <begin position="169"/>
        <end position="189"/>
    </location>
</feature>
<feature type="transmembrane region" description="Helical" evidence="8">
    <location>
        <begin position="363"/>
        <end position="389"/>
    </location>
</feature>
<dbReference type="CDD" id="cd17321">
    <property type="entry name" value="MFS_MMR_MDR_like"/>
    <property type="match status" value="1"/>
</dbReference>
<evidence type="ECO:0000313" key="11">
    <source>
        <dbReference type="Proteomes" id="UP000198394"/>
    </source>
</evidence>
<reference evidence="10 11" key="1">
    <citation type="submission" date="2017-04" db="EMBL/GenBank/DDBJ databases">
        <title>The genome sequence of Parageobacillus galactosidasius DSM 18751.</title>
        <authorList>
            <person name="Ramaloko W.T."/>
            <person name="Koen N."/>
            <person name="Polliack S."/>
            <person name="Aliyu H."/>
            <person name="Lebre P."/>
            <person name="Mohr T."/>
            <person name="Oswald F."/>
            <person name="Zwick M."/>
            <person name="Neumann A."/>
            <person name="Syldatk C."/>
            <person name="Cowan D."/>
            <person name="De Maayer P."/>
        </authorList>
    </citation>
    <scope>NUCLEOTIDE SEQUENCE [LARGE SCALE GENOMIC DNA]</scope>
    <source>
        <strain evidence="10 11">DSM 18751</strain>
    </source>
</reference>
<evidence type="ECO:0000256" key="6">
    <source>
        <dbReference type="ARBA" id="ARBA00023136"/>
    </source>
</evidence>
<sequence length="577" mass="63655">MTETVNQQRHRGLKQVFAVSIGLFLVFLDSTVVNIAIPNIIDDYKIDLSKASWIINGFVLTLAVLLVTLGKMADMFGRVRTFLWGVIIFTVSSFLCGIAPSADLLIIFRVLQGIGGAMVIPTSMMLVRTAVPPEKIGLAMGIWGAVGAMAVAIGPSLGGLITEYIHWRWVFYINVPIVLLAFPFIFLAIRVRNEPIHKFKLDPLGILLMSLSLFFLTYAILQGEEIGWTSYKIFLYFVISVVSGALFLFVETRVKNPLLDFSIFKNRLYVSGLVSNFLSGILLMGTLILLPLFLIKVKEFSTLEASFVITSLSGVMLIVAPITGRAIDKIGYLIPMLIGYITIIVGFSLLINIDVNVSVLKLILFLAILGTGLGIIMITSVTVCTATVSQTQISLSSGIFATVRSVGGAIGVALFVSLTLSFLNHYSANVVDEGVTIIKESDIPKKLKDSIQKVLMKQRDTFFEEKNNNRVLELDEESKQLLAKNIEKEALAKIPKGTSMSPEMQKKIEEQVKQQLINIDKNIANIKKQIEDISKEYVAKSMAKAFFSGIILCFLSSLSLPFLSKKFSLSHSREVDI</sequence>
<dbReference type="EMBL" id="NDYL01000001">
    <property type="protein sequence ID" value="OXB93729.1"/>
    <property type="molecule type" value="Genomic_DNA"/>
</dbReference>
<gene>
    <name evidence="10" type="ORF">B9L23_01895</name>
</gene>
<evidence type="ECO:0000256" key="7">
    <source>
        <dbReference type="SAM" id="Coils"/>
    </source>
</evidence>
<dbReference type="InterPro" id="IPR036259">
    <property type="entry name" value="MFS_trans_sf"/>
</dbReference>
<comment type="subcellular location">
    <subcellularLocation>
        <location evidence="1">Cell membrane</location>
        <topology evidence="1">Multi-pass membrane protein</topology>
    </subcellularLocation>
</comment>
<dbReference type="InterPro" id="IPR011701">
    <property type="entry name" value="MFS"/>
</dbReference>
<dbReference type="Pfam" id="PF07690">
    <property type="entry name" value="MFS_1"/>
    <property type="match status" value="1"/>
</dbReference>
<feature type="transmembrane region" description="Helical" evidence="8">
    <location>
        <begin position="305"/>
        <end position="323"/>
    </location>
</feature>
<dbReference type="Proteomes" id="UP000198394">
    <property type="component" value="Unassembled WGS sequence"/>
</dbReference>
<protein>
    <recommendedName>
        <fullName evidence="9">Major facilitator superfamily (MFS) profile domain-containing protein</fullName>
    </recommendedName>
</protein>
<keyword evidence="2" id="KW-0813">Transport</keyword>
<keyword evidence="11" id="KW-1185">Reference proteome</keyword>
<dbReference type="NCBIfam" id="TIGR00711">
    <property type="entry name" value="efflux_EmrB"/>
    <property type="match status" value="1"/>
</dbReference>
<keyword evidence="4 8" id="KW-0812">Transmembrane</keyword>
<evidence type="ECO:0000256" key="5">
    <source>
        <dbReference type="ARBA" id="ARBA00022989"/>
    </source>
</evidence>
<feature type="transmembrane region" description="Helical" evidence="8">
    <location>
        <begin position="545"/>
        <end position="563"/>
    </location>
</feature>
<feature type="transmembrane region" description="Helical" evidence="8">
    <location>
        <begin position="53"/>
        <end position="70"/>
    </location>
</feature>
<evidence type="ECO:0000256" key="8">
    <source>
        <dbReference type="SAM" id="Phobius"/>
    </source>
</evidence>
<proteinExistence type="predicted"/>
<dbReference type="GO" id="GO:0022857">
    <property type="term" value="F:transmembrane transporter activity"/>
    <property type="evidence" value="ECO:0007669"/>
    <property type="project" value="InterPro"/>
</dbReference>
<feature type="domain" description="Major facilitator superfamily (MFS) profile" evidence="9">
    <location>
        <begin position="15"/>
        <end position="444"/>
    </location>
</feature>
<keyword evidence="3" id="KW-1003">Cell membrane</keyword>
<evidence type="ECO:0000256" key="1">
    <source>
        <dbReference type="ARBA" id="ARBA00004651"/>
    </source>
</evidence>
<accession>A0A226QQS6</accession>
<dbReference type="PRINTS" id="PR01036">
    <property type="entry name" value="TCRTETB"/>
</dbReference>
<evidence type="ECO:0000256" key="4">
    <source>
        <dbReference type="ARBA" id="ARBA00022692"/>
    </source>
</evidence>
<dbReference type="PANTHER" id="PTHR42718">
    <property type="entry name" value="MAJOR FACILITATOR SUPERFAMILY MULTIDRUG TRANSPORTER MFSC"/>
    <property type="match status" value="1"/>
</dbReference>
<dbReference type="Gene3D" id="1.20.1720.10">
    <property type="entry name" value="Multidrug resistance protein D"/>
    <property type="match status" value="1"/>
</dbReference>
<dbReference type="Gene3D" id="1.20.1250.20">
    <property type="entry name" value="MFS general substrate transporter like domains"/>
    <property type="match status" value="1"/>
</dbReference>
<evidence type="ECO:0000259" key="9">
    <source>
        <dbReference type="PROSITE" id="PS50850"/>
    </source>
</evidence>
<dbReference type="RefSeq" id="WP_089096774.1">
    <property type="nucleotide sequence ID" value="NZ_NDYL01000001.1"/>
</dbReference>
<evidence type="ECO:0000256" key="3">
    <source>
        <dbReference type="ARBA" id="ARBA00022475"/>
    </source>
</evidence>
<feature type="transmembrane region" description="Helical" evidence="8">
    <location>
        <begin position="233"/>
        <end position="250"/>
    </location>
</feature>
<keyword evidence="6 8" id="KW-0472">Membrane</keyword>
<dbReference type="SUPFAM" id="SSF103473">
    <property type="entry name" value="MFS general substrate transporter"/>
    <property type="match status" value="1"/>
</dbReference>
<feature type="coiled-coil region" evidence="7">
    <location>
        <begin position="509"/>
        <end position="536"/>
    </location>
</feature>
<feature type="transmembrane region" description="Helical" evidence="8">
    <location>
        <begin position="201"/>
        <end position="221"/>
    </location>
</feature>
<dbReference type="InterPro" id="IPR004638">
    <property type="entry name" value="EmrB-like"/>
</dbReference>
<feature type="transmembrane region" description="Helical" evidence="8">
    <location>
        <begin position="330"/>
        <end position="351"/>
    </location>
</feature>
<feature type="transmembrane region" description="Helical" evidence="8">
    <location>
        <begin position="270"/>
        <end position="293"/>
    </location>
</feature>
<feature type="transmembrane region" description="Helical" evidence="8">
    <location>
        <begin position="106"/>
        <end position="126"/>
    </location>
</feature>
<evidence type="ECO:0000313" key="10">
    <source>
        <dbReference type="EMBL" id="OXB93729.1"/>
    </source>
</evidence>
<dbReference type="PROSITE" id="PS50850">
    <property type="entry name" value="MFS"/>
    <property type="match status" value="1"/>
</dbReference>
<feature type="transmembrane region" description="Helical" evidence="8">
    <location>
        <begin position="16"/>
        <end position="41"/>
    </location>
</feature>
<dbReference type="GO" id="GO:0005886">
    <property type="term" value="C:plasma membrane"/>
    <property type="evidence" value="ECO:0007669"/>
    <property type="project" value="UniProtKB-SubCell"/>
</dbReference>
<feature type="transmembrane region" description="Helical" evidence="8">
    <location>
        <begin position="401"/>
        <end position="423"/>
    </location>
</feature>
<keyword evidence="7" id="KW-0175">Coiled coil</keyword>
<dbReference type="AlphaFoldDB" id="A0A226QQS6"/>
<evidence type="ECO:0000256" key="2">
    <source>
        <dbReference type="ARBA" id="ARBA00022448"/>
    </source>
</evidence>
<keyword evidence="5 8" id="KW-1133">Transmembrane helix</keyword>